<dbReference type="FunFam" id="1.10.10.10:FF:000087">
    <property type="entry name" value="Transcriptional adapter 2"/>
    <property type="match status" value="1"/>
</dbReference>
<organism evidence="5 6">
    <name type="scientific">Cimex lectularius</name>
    <name type="common">Bed bug</name>
    <name type="synonym">Acanthia lectularia</name>
    <dbReference type="NCBI Taxonomy" id="79782"/>
    <lineage>
        <taxon>Eukaryota</taxon>
        <taxon>Metazoa</taxon>
        <taxon>Ecdysozoa</taxon>
        <taxon>Arthropoda</taxon>
        <taxon>Hexapoda</taxon>
        <taxon>Insecta</taxon>
        <taxon>Pterygota</taxon>
        <taxon>Neoptera</taxon>
        <taxon>Paraneoptera</taxon>
        <taxon>Hemiptera</taxon>
        <taxon>Heteroptera</taxon>
        <taxon>Panheteroptera</taxon>
        <taxon>Cimicomorpha</taxon>
        <taxon>Cimicidae</taxon>
        <taxon>Cimex</taxon>
    </lineage>
</organism>
<dbReference type="InterPro" id="IPR009057">
    <property type="entry name" value="Homeodomain-like_sf"/>
</dbReference>
<name>A0A8I6RBU5_CIMLE</name>
<dbReference type="PROSITE" id="PS50934">
    <property type="entry name" value="SWIRM"/>
    <property type="match status" value="1"/>
</dbReference>
<dbReference type="KEGG" id="clec:106661842"/>
<dbReference type="PROSITE" id="PS51293">
    <property type="entry name" value="SANT"/>
    <property type="match status" value="1"/>
</dbReference>
<dbReference type="GO" id="GO:0003713">
    <property type="term" value="F:transcription coactivator activity"/>
    <property type="evidence" value="ECO:0007669"/>
    <property type="project" value="TreeGrafter"/>
</dbReference>
<dbReference type="PANTHER" id="PTHR12374:SF20">
    <property type="entry name" value="TRANSCRIPTIONAL ADAPTER 2-ALPHA"/>
    <property type="match status" value="1"/>
</dbReference>
<accession>A0A8I6RBU5</accession>
<gene>
    <name evidence="5" type="primary">106661842</name>
</gene>
<dbReference type="EnsemblMetazoa" id="XM_014385540.2">
    <property type="protein sequence ID" value="XP_014241026.1"/>
    <property type="gene ID" value="LOC106661842"/>
</dbReference>
<keyword evidence="6" id="KW-1185">Reference proteome</keyword>
<dbReference type="GO" id="GO:0003682">
    <property type="term" value="F:chromatin binding"/>
    <property type="evidence" value="ECO:0007669"/>
    <property type="project" value="TreeGrafter"/>
</dbReference>
<feature type="domain" description="SWIRM" evidence="3">
    <location>
        <begin position="306"/>
        <end position="394"/>
    </location>
</feature>
<feature type="domain" description="SANT" evidence="4">
    <location>
        <begin position="15"/>
        <end position="54"/>
    </location>
</feature>
<evidence type="ECO:0008006" key="7">
    <source>
        <dbReference type="Google" id="ProtNLM"/>
    </source>
</evidence>
<dbReference type="InterPro" id="IPR055141">
    <property type="entry name" value="TADA2A_B-like_dom"/>
</dbReference>
<evidence type="ECO:0000259" key="4">
    <source>
        <dbReference type="PROSITE" id="PS51293"/>
    </source>
</evidence>
<dbReference type="GO" id="GO:0006357">
    <property type="term" value="P:regulation of transcription by RNA polymerase II"/>
    <property type="evidence" value="ECO:0007669"/>
    <property type="project" value="TreeGrafter"/>
</dbReference>
<dbReference type="OrthoDB" id="270417at2759"/>
<proteinExistence type="predicted"/>
<sequence>MAAPNRIWMLCDDVKLLDGIIQFGFDNWNDISKYTGWDAKECEDRYIQRFITEPQNAELQELVKDWNEERKSDRLCPNNCFLSVPNKVNAYNYAKLVKLEDHLSFLAQEGCKKPPPIPHRRRFVNSYLPLPGHNPYRSDFDVEFDDKAEHILSLLYEPEDQDPAPVEPDKQDKQLIDEMKIALASIYNFRLSERFKRKIIIRNHALIDRRKTYNALQRFEISTVGKNLSTLLHLQRFISGPEFDYLYESLLHQNELKLRIQSYINYREQGIRFLSGIKTYDALNKKRSKYKAELRYNRIQLDEYGFRQVRCAAPLVLHNLPGYNLLEEGEKDLCSNARIIPETFYNFKQLLISECKKNNGLRLAQARQLIKIDVNKTRKIYDHLMSSKLIWQPR</sequence>
<dbReference type="Pfam" id="PF22941">
    <property type="entry name" value="TADA2A-like_3rd"/>
    <property type="match status" value="1"/>
</dbReference>
<dbReference type="InterPro" id="IPR007526">
    <property type="entry name" value="SWIRM"/>
</dbReference>
<evidence type="ECO:0000313" key="6">
    <source>
        <dbReference type="Proteomes" id="UP000494040"/>
    </source>
</evidence>
<comment type="subcellular location">
    <subcellularLocation>
        <location evidence="1">Nucleus</location>
    </subcellularLocation>
</comment>
<dbReference type="Gene3D" id="1.10.10.60">
    <property type="entry name" value="Homeodomain-like"/>
    <property type="match status" value="1"/>
</dbReference>
<dbReference type="InterPro" id="IPR036388">
    <property type="entry name" value="WH-like_DNA-bd_sf"/>
</dbReference>
<dbReference type="SUPFAM" id="SSF46689">
    <property type="entry name" value="Homeodomain-like"/>
    <property type="match status" value="2"/>
</dbReference>
<dbReference type="Gene3D" id="1.10.10.10">
    <property type="entry name" value="Winged helix-like DNA-binding domain superfamily/Winged helix DNA-binding domain"/>
    <property type="match status" value="1"/>
</dbReference>
<dbReference type="Proteomes" id="UP000494040">
    <property type="component" value="Unassembled WGS sequence"/>
</dbReference>
<dbReference type="GO" id="GO:0006338">
    <property type="term" value="P:chromatin remodeling"/>
    <property type="evidence" value="ECO:0007669"/>
    <property type="project" value="TreeGrafter"/>
</dbReference>
<evidence type="ECO:0000259" key="3">
    <source>
        <dbReference type="PROSITE" id="PS50934"/>
    </source>
</evidence>
<dbReference type="GO" id="GO:0140672">
    <property type="term" value="C:ATAC complex"/>
    <property type="evidence" value="ECO:0007669"/>
    <property type="project" value="UniProtKB-ARBA"/>
</dbReference>
<dbReference type="InterPro" id="IPR017884">
    <property type="entry name" value="SANT_dom"/>
</dbReference>
<dbReference type="OMA" id="WITKYVS"/>
<dbReference type="AlphaFoldDB" id="A0A8I6RBU5"/>
<dbReference type="CDD" id="cd00167">
    <property type="entry name" value="SANT"/>
    <property type="match status" value="1"/>
</dbReference>
<protein>
    <recommendedName>
        <fullName evidence="7">Transcriptional adapter</fullName>
    </recommendedName>
</protein>
<keyword evidence="2" id="KW-0539">Nucleus</keyword>
<dbReference type="InterPro" id="IPR001005">
    <property type="entry name" value="SANT/Myb"/>
</dbReference>
<evidence type="ECO:0000313" key="5">
    <source>
        <dbReference type="EnsemblMetazoa" id="XP_014241026.1"/>
    </source>
</evidence>
<dbReference type="GO" id="GO:0005634">
    <property type="term" value="C:nucleus"/>
    <property type="evidence" value="ECO:0007669"/>
    <property type="project" value="UniProtKB-SubCell"/>
</dbReference>
<dbReference type="PANTHER" id="PTHR12374">
    <property type="entry name" value="TRANSCRIPTIONAL ADAPTOR 2 ADA2 -RELATED"/>
    <property type="match status" value="1"/>
</dbReference>
<reference evidence="5" key="1">
    <citation type="submission" date="2022-01" db="UniProtKB">
        <authorList>
            <consortium name="EnsemblMetazoa"/>
        </authorList>
    </citation>
    <scope>IDENTIFICATION</scope>
</reference>
<evidence type="ECO:0000256" key="2">
    <source>
        <dbReference type="ARBA" id="ARBA00023242"/>
    </source>
</evidence>
<evidence type="ECO:0000256" key="1">
    <source>
        <dbReference type="ARBA" id="ARBA00004123"/>
    </source>
</evidence>